<accession>A0AAV6N384</accession>
<gene>
    <name evidence="1" type="ORF">SDJN03_13810</name>
</gene>
<feature type="non-terminal residue" evidence="1">
    <location>
        <position position="1"/>
    </location>
</feature>
<proteinExistence type="predicted"/>
<evidence type="ECO:0000313" key="2">
    <source>
        <dbReference type="Proteomes" id="UP000685013"/>
    </source>
</evidence>
<dbReference type="Proteomes" id="UP000685013">
    <property type="component" value="Chromosome 9"/>
</dbReference>
<comment type="caution">
    <text evidence="1">The sequence shown here is derived from an EMBL/GenBank/DDBJ whole genome shotgun (WGS) entry which is preliminary data.</text>
</comment>
<reference evidence="1 2" key="1">
    <citation type="journal article" date="2021" name="Hortic Res">
        <title>The domestication of Cucurbita argyrosperma as revealed by the genome of its wild relative.</title>
        <authorList>
            <person name="Barrera-Redondo J."/>
            <person name="Sanchez-de la Vega G."/>
            <person name="Aguirre-Liguori J.A."/>
            <person name="Castellanos-Morales G."/>
            <person name="Gutierrez-Guerrero Y.T."/>
            <person name="Aguirre-Dugua X."/>
            <person name="Aguirre-Planter E."/>
            <person name="Tenaillon M.I."/>
            <person name="Lira-Saade R."/>
            <person name="Eguiarte L.E."/>
        </authorList>
    </citation>
    <scope>NUCLEOTIDE SEQUENCE [LARGE SCALE GENOMIC DNA]</scope>
    <source>
        <strain evidence="1">JBR-2021</strain>
    </source>
</reference>
<organism evidence="1 2">
    <name type="scientific">Cucurbita argyrosperma subsp. sororia</name>
    <dbReference type="NCBI Taxonomy" id="37648"/>
    <lineage>
        <taxon>Eukaryota</taxon>
        <taxon>Viridiplantae</taxon>
        <taxon>Streptophyta</taxon>
        <taxon>Embryophyta</taxon>
        <taxon>Tracheophyta</taxon>
        <taxon>Spermatophyta</taxon>
        <taxon>Magnoliopsida</taxon>
        <taxon>eudicotyledons</taxon>
        <taxon>Gunneridae</taxon>
        <taxon>Pentapetalae</taxon>
        <taxon>rosids</taxon>
        <taxon>fabids</taxon>
        <taxon>Cucurbitales</taxon>
        <taxon>Cucurbitaceae</taxon>
        <taxon>Cucurbiteae</taxon>
        <taxon>Cucurbita</taxon>
    </lineage>
</organism>
<name>A0AAV6N384_9ROSI</name>
<keyword evidence="2" id="KW-1185">Reference proteome</keyword>
<evidence type="ECO:0000313" key="1">
    <source>
        <dbReference type="EMBL" id="KAG6591464.1"/>
    </source>
</evidence>
<dbReference type="AlphaFoldDB" id="A0AAV6N384"/>
<protein>
    <submittedName>
        <fullName evidence="1">Uncharacterized protein</fullName>
    </submittedName>
</protein>
<sequence length="81" mass="9341">MMSAPRKKPIESAWQGIRYKSSKNTMTKNGDEDRAYLNCAEDSTIMQRFPKEAKAIARFAGNLKLTDNQEYPARGKRMQIR</sequence>
<dbReference type="EMBL" id="JAGKQH010000009">
    <property type="protein sequence ID" value="KAG6591464.1"/>
    <property type="molecule type" value="Genomic_DNA"/>
</dbReference>